<dbReference type="Gene3D" id="3.40.190.80">
    <property type="match status" value="1"/>
</dbReference>
<proteinExistence type="predicted"/>
<dbReference type="PANTHER" id="PTHR43028">
    <property type="entry name" value="3'(2'),5'-BISPHOSPHATE NUCLEOTIDASE 1"/>
    <property type="match status" value="1"/>
</dbReference>
<dbReference type="STRING" id="582672.SAMN05216360_10756"/>
<keyword evidence="3" id="KW-1185">Reference proteome</keyword>
<dbReference type="EMBL" id="FNHS01000007">
    <property type="protein sequence ID" value="SDN28078.1"/>
    <property type="molecule type" value="Genomic_DNA"/>
</dbReference>
<dbReference type="OrthoDB" id="9785695at2"/>
<dbReference type="AlphaFoldDB" id="A0A1H0A3C3"/>
<dbReference type="PRINTS" id="PR00377">
    <property type="entry name" value="IMPHPHTASES"/>
</dbReference>
<sequence length="296" mass="30030">MTGAATISGPERERIAAALAEIACAAGEILRRYHRAPCPHALKPDGTPSSAADVESEDLIVAALAERFPGIVVVAEERVAEAHAQGGTLRPAETFFLVDPLDGTRDFLAGTPDYSVNIALVAGERPVAAALAAPGLGRVWWAGSAAVEAPVTAGRPGAGRLVHARAVPEAGLLALGSRRHGDAETAICLSSLPVLETRQVGSALKFGLIAAGEADIYVRCGPTMEWDTAAGDHIVAAAGGCVVVPGGGPIRYGQHGLEHRNGPFAALGDPSLAPCLTLPGACGTRSRTPAAITAAS</sequence>
<dbReference type="GO" id="GO:0000103">
    <property type="term" value="P:sulfate assimilation"/>
    <property type="evidence" value="ECO:0007669"/>
    <property type="project" value="TreeGrafter"/>
</dbReference>
<protein>
    <submittedName>
        <fullName evidence="2">3'(2'),5'-bisphosphate nucleotidase</fullName>
    </submittedName>
</protein>
<keyword evidence="1" id="KW-0479">Metal-binding</keyword>
<dbReference type="GO" id="GO:0046872">
    <property type="term" value="F:metal ion binding"/>
    <property type="evidence" value="ECO:0007669"/>
    <property type="project" value="UniProtKB-KW"/>
</dbReference>
<dbReference type="InterPro" id="IPR000760">
    <property type="entry name" value="Inositol_monophosphatase-like"/>
</dbReference>
<reference evidence="3" key="1">
    <citation type="submission" date="2016-10" db="EMBL/GenBank/DDBJ databases">
        <authorList>
            <person name="Varghese N."/>
            <person name="Submissions S."/>
        </authorList>
    </citation>
    <scope>NUCLEOTIDE SEQUENCE [LARGE SCALE GENOMIC DNA]</scope>
    <source>
        <strain evidence="3">BL47</strain>
    </source>
</reference>
<evidence type="ECO:0000256" key="1">
    <source>
        <dbReference type="PIRSR" id="PIRSR600760-2"/>
    </source>
</evidence>
<feature type="binding site" evidence="1">
    <location>
        <position position="99"/>
    </location>
    <ligand>
        <name>Mg(2+)</name>
        <dbReference type="ChEBI" id="CHEBI:18420"/>
        <label>1</label>
        <note>catalytic</note>
    </ligand>
</feature>
<gene>
    <name evidence="2" type="ORF">SAMN05216360_10756</name>
</gene>
<feature type="binding site" evidence="1">
    <location>
        <position position="102"/>
    </location>
    <ligand>
        <name>Mg(2+)</name>
        <dbReference type="ChEBI" id="CHEBI:18420"/>
        <label>1</label>
        <note>catalytic</note>
    </ligand>
</feature>
<evidence type="ECO:0000313" key="3">
    <source>
        <dbReference type="Proteomes" id="UP000198704"/>
    </source>
</evidence>
<dbReference type="GO" id="GO:0050427">
    <property type="term" value="P:3'-phosphoadenosine 5'-phosphosulfate metabolic process"/>
    <property type="evidence" value="ECO:0007669"/>
    <property type="project" value="TreeGrafter"/>
</dbReference>
<dbReference type="InterPro" id="IPR050725">
    <property type="entry name" value="CysQ/Inositol_MonoPase"/>
</dbReference>
<dbReference type="CDD" id="cd01638">
    <property type="entry name" value="CysQ"/>
    <property type="match status" value="1"/>
</dbReference>
<name>A0A1H0A3C3_9HYPH</name>
<feature type="binding site" evidence="1">
    <location>
        <position position="101"/>
    </location>
    <ligand>
        <name>Mg(2+)</name>
        <dbReference type="ChEBI" id="CHEBI:18420"/>
        <label>1</label>
        <note>catalytic</note>
    </ligand>
</feature>
<dbReference type="PANTHER" id="PTHR43028:SF5">
    <property type="entry name" value="3'(2'),5'-BISPHOSPHATE NUCLEOTIDASE 1"/>
    <property type="match status" value="1"/>
</dbReference>
<dbReference type="RefSeq" id="WP_091716261.1">
    <property type="nucleotide sequence ID" value="NZ_FNHS01000007.1"/>
</dbReference>
<accession>A0A1H0A3C3</accession>
<evidence type="ECO:0000313" key="2">
    <source>
        <dbReference type="EMBL" id="SDN28078.1"/>
    </source>
</evidence>
<dbReference type="Gene3D" id="3.30.540.10">
    <property type="entry name" value="Fructose-1,6-Bisphosphatase, subunit A, domain 1"/>
    <property type="match status" value="1"/>
</dbReference>
<dbReference type="Pfam" id="PF00459">
    <property type="entry name" value="Inositol_P"/>
    <property type="match status" value="1"/>
</dbReference>
<dbReference type="Proteomes" id="UP000198704">
    <property type="component" value="Unassembled WGS sequence"/>
</dbReference>
<feature type="binding site" evidence="1">
    <location>
        <position position="76"/>
    </location>
    <ligand>
        <name>Mg(2+)</name>
        <dbReference type="ChEBI" id="CHEBI:18420"/>
        <label>1</label>
        <note>catalytic</note>
    </ligand>
</feature>
<feature type="binding site" evidence="1">
    <location>
        <position position="227"/>
    </location>
    <ligand>
        <name>Mg(2+)</name>
        <dbReference type="ChEBI" id="CHEBI:18420"/>
        <label>1</label>
        <note>catalytic</note>
    </ligand>
</feature>
<dbReference type="SUPFAM" id="SSF56655">
    <property type="entry name" value="Carbohydrate phosphatase"/>
    <property type="match status" value="1"/>
</dbReference>
<keyword evidence="1" id="KW-0460">Magnesium</keyword>
<organism evidence="2 3">
    <name type="scientific">Methylobacterium phyllostachyos</name>
    <dbReference type="NCBI Taxonomy" id="582672"/>
    <lineage>
        <taxon>Bacteria</taxon>
        <taxon>Pseudomonadati</taxon>
        <taxon>Pseudomonadota</taxon>
        <taxon>Alphaproteobacteria</taxon>
        <taxon>Hyphomicrobiales</taxon>
        <taxon>Methylobacteriaceae</taxon>
        <taxon>Methylobacterium</taxon>
    </lineage>
</organism>
<comment type="cofactor">
    <cofactor evidence="1">
        <name>Mg(2+)</name>
        <dbReference type="ChEBI" id="CHEBI:18420"/>
    </cofactor>
</comment>
<dbReference type="GO" id="GO:0008441">
    <property type="term" value="F:3'(2'),5'-bisphosphate nucleotidase activity"/>
    <property type="evidence" value="ECO:0007669"/>
    <property type="project" value="TreeGrafter"/>
</dbReference>